<keyword evidence="4" id="KW-1185">Reference proteome</keyword>
<sequence length="139" mass="14517">MIERVLVPIDGSEMSLRALRYALEVHPEAEITALHVVGEPSGMMGEATRLALAADLQTEAESLGAEVVASADAVAEEYDTAVTTKVAVGHPARHILDASEGVDAVVVGAHGGSLADRLFVGNIAEKVLRRSPVPVTVVR</sequence>
<dbReference type="EMBL" id="JBHSZI010000001">
    <property type="protein sequence ID" value="MFC7059469.1"/>
    <property type="molecule type" value="Genomic_DNA"/>
</dbReference>
<reference evidence="3 4" key="1">
    <citation type="journal article" date="2019" name="Int. J. Syst. Evol. Microbiol.">
        <title>The Global Catalogue of Microorganisms (GCM) 10K type strain sequencing project: providing services to taxonomists for standard genome sequencing and annotation.</title>
        <authorList>
            <consortium name="The Broad Institute Genomics Platform"/>
            <consortium name="The Broad Institute Genome Sequencing Center for Infectious Disease"/>
            <person name="Wu L."/>
            <person name="Ma J."/>
        </authorList>
    </citation>
    <scope>NUCLEOTIDE SEQUENCE [LARGE SCALE GENOMIC DNA]</scope>
    <source>
        <strain evidence="3 4">JCM 30072</strain>
    </source>
</reference>
<evidence type="ECO:0000313" key="4">
    <source>
        <dbReference type="Proteomes" id="UP001596445"/>
    </source>
</evidence>
<dbReference type="PRINTS" id="PR01438">
    <property type="entry name" value="UNVRSLSTRESS"/>
</dbReference>
<evidence type="ECO:0000256" key="1">
    <source>
        <dbReference type="ARBA" id="ARBA00008791"/>
    </source>
</evidence>
<dbReference type="InterPro" id="IPR014729">
    <property type="entry name" value="Rossmann-like_a/b/a_fold"/>
</dbReference>
<dbReference type="Proteomes" id="UP001596445">
    <property type="component" value="Unassembled WGS sequence"/>
</dbReference>
<dbReference type="InterPro" id="IPR006015">
    <property type="entry name" value="Universal_stress_UspA"/>
</dbReference>
<feature type="domain" description="UspA" evidence="2">
    <location>
        <begin position="1"/>
        <end position="139"/>
    </location>
</feature>
<dbReference type="SUPFAM" id="SSF52402">
    <property type="entry name" value="Adenine nucleotide alpha hydrolases-like"/>
    <property type="match status" value="1"/>
</dbReference>
<dbReference type="RefSeq" id="WP_267162248.1">
    <property type="nucleotide sequence ID" value="NZ_CP112972.1"/>
</dbReference>
<gene>
    <name evidence="3" type="ORF">ACFQQG_16420</name>
</gene>
<organism evidence="3 4">
    <name type="scientific">Halovenus salina</name>
    <dbReference type="NCBI Taxonomy" id="1510225"/>
    <lineage>
        <taxon>Archaea</taxon>
        <taxon>Methanobacteriati</taxon>
        <taxon>Methanobacteriota</taxon>
        <taxon>Stenosarchaea group</taxon>
        <taxon>Halobacteria</taxon>
        <taxon>Halobacteriales</taxon>
        <taxon>Haloarculaceae</taxon>
        <taxon>Halovenus</taxon>
    </lineage>
</organism>
<evidence type="ECO:0000313" key="3">
    <source>
        <dbReference type="EMBL" id="MFC7059469.1"/>
    </source>
</evidence>
<name>A0ABD5W6Y1_9EURY</name>
<dbReference type="InterPro" id="IPR006016">
    <property type="entry name" value="UspA"/>
</dbReference>
<protein>
    <submittedName>
        <fullName evidence="3">Universal stress protein</fullName>
    </submittedName>
</protein>
<accession>A0ABD5W6Y1</accession>
<dbReference type="GeneID" id="76631636"/>
<dbReference type="PANTHER" id="PTHR46268:SF24">
    <property type="entry name" value="UNIVERSAL STRESS PROTEIN"/>
    <property type="match status" value="1"/>
</dbReference>
<dbReference type="Pfam" id="PF00582">
    <property type="entry name" value="Usp"/>
    <property type="match status" value="1"/>
</dbReference>
<dbReference type="CDD" id="cd00293">
    <property type="entry name" value="USP-like"/>
    <property type="match status" value="1"/>
</dbReference>
<evidence type="ECO:0000259" key="2">
    <source>
        <dbReference type="Pfam" id="PF00582"/>
    </source>
</evidence>
<dbReference type="PANTHER" id="PTHR46268">
    <property type="entry name" value="STRESS RESPONSE PROTEIN NHAX"/>
    <property type="match status" value="1"/>
</dbReference>
<dbReference type="Gene3D" id="3.40.50.620">
    <property type="entry name" value="HUPs"/>
    <property type="match status" value="1"/>
</dbReference>
<dbReference type="AlphaFoldDB" id="A0ABD5W6Y1"/>
<proteinExistence type="inferred from homology"/>
<comment type="caution">
    <text evidence="3">The sequence shown here is derived from an EMBL/GenBank/DDBJ whole genome shotgun (WGS) entry which is preliminary data.</text>
</comment>
<comment type="similarity">
    <text evidence="1">Belongs to the universal stress protein A family.</text>
</comment>